<dbReference type="SUPFAM" id="SSF52980">
    <property type="entry name" value="Restriction endonuclease-like"/>
    <property type="match status" value="1"/>
</dbReference>
<dbReference type="Proteomes" id="UP001138768">
    <property type="component" value="Unassembled WGS sequence"/>
</dbReference>
<gene>
    <name evidence="3" type="ORF">CKO42_14320</name>
</gene>
<dbReference type="CDD" id="cd06260">
    <property type="entry name" value="DUF820-like"/>
    <property type="match status" value="1"/>
</dbReference>
<dbReference type="Gene3D" id="3.90.1570.10">
    <property type="entry name" value="tt1808, chain A"/>
    <property type="match status" value="1"/>
</dbReference>
<feature type="domain" description="Putative restriction endonuclease" evidence="2">
    <location>
        <begin position="15"/>
        <end position="181"/>
    </location>
</feature>
<dbReference type="InterPro" id="IPR012296">
    <property type="entry name" value="Nuclease_put_TT1808"/>
</dbReference>
<evidence type="ECO:0000259" key="2">
    <source>
        <dbReference type="Pfam" id="PF05685"/>
    </source>
</evidence>
<evidence type="ECO:0000313" key="3">
    <source>
        <dbReference type="EMBL" id="MBK1619593.1"/>
    </source>
</evidence>
<sequence>MSAASQPRLSFDDWLAIERTATEQRSEYLAGEVFAMAGGSEEHNLIALNVAAELRNQLKDRPCRVYPSDMKVHIAAADVGAYPDVMVVCGERAFHDGRRDLITNPILVVEVLSDSTEAYDRGDKFYYYRSLESLQAYLLLSQTRMQAELFLRQPDGTWSLSSYQGPADSIPLHLIQAELSLAEVYDKVELLSVSSPTAPRHVTSNQSRSSRARPR</sequence>
<dbReference type="InterPro" id="IPR011335">
    <property type="entry name" value="Restrct_endonuc-II-like"/>
</dbReference>
<dbReference type="EMBL" id="NRRY01000023">
    <property type="protein sequence ID" value="MBK1619593.1"/>
    <property type="molecule type" value="Genomic_DNA"/>
</dbReference>
<feature type="region of interest" description="Disordered" evidence="1">
    <location>
        <begin position="196"/>
        <end position="215"/>
    </location>
</feature>
<reference evidence="3 4" key="1">
    <citation type="journal article" date="2020" name="Microorganisms">
        <title>Osmotic Adaptation and Compatible Solute Biosynthesis of Phototrophic Bacteria as Revealed from Genome Analyses.</title>
        <authorList>
            <person name="Imhoff J.F."/>
            <person name="Rahn T."/>
            <person name="Kunzel S."/>
            <person name="Keller A."/>
            <person name="Neulinger S.C."/>
        </authorList>
    </citation>
    <scope>NUCLEOTIDE SEQUENCE [LARGE SCALE GENOMIC DNA]</scope>
    <source>
        <strain evidence="3 4">DSM 25653</strain>
    </source>
</reference>
<feature type="compositionally biased region" description="Polar residues" evidence="1">
    <location>
        <begin position="196"/>
        <end position="209"/>
    </location>
</feature>
<accession>A0A9X0WB01</accession>
<dbReference type="PANTHER" id="PTHR36558:SF1">
    <property type="entry name" value="RESTRICTION ENDONUCLEASE DOMAIN-CONTAINING PROTEIN-RELATED"/>
    <property type="match status" value="1"/>
</dbReference>
<comment type="caution">
    <text evidence="3">The sequence shown here is derived from an EMBL/GenBank/DDBJ whole genome shotgun (WGS) entry which is preliminary data.</text>
</comment>
<dbReference type="AlphaFoldDB" id="A0A9X0WB01"/>
<evidence type="ECO:0000313" key="4">
    <source>
        <dbReference type="Proteomes" id="UP001138768"/>
    </source>
</evidence>
<evidence type="ECO:0000256" key="1">
    <source>
        <dbReference type="SAM" id="MobiDB-lite"/>
    </source>
</evidence>
<dbReference type="InterPro" id="IPR008538">
    <property type="entry name" value="Uma2"/>
</dbReference>
<protein>
    <recommendedName>
        <fullName evidence="2">Putative restriction endonuclease domain-containing protein</fullName>
    </recommendedName>
</protein>
<keyword evidence="4" id="KW-1185">Reference proteome</keyword>
<dbReference type="Pfam" id="PF05685">
    <property type="entry name" value="Uma2"/>
    <property type="match status" value="1"/>
</dbReference>
<organism evidence="3 4">
    <name type="scientific">Lamprobacter modestohalophilus</name>
    <dbReference type="NCBI Taxonomy" id="1064514"/>
    <lineage>
        <taxon>Bacteria</taxon>
        <taxon>Pseudomonadati</taxon>
        <taxon>Pseudomonadota</taxon>
        <taxon>Gammaproteobacteria</taxon>
        <taxon>Chromatiales</taxon>
        <taxon>Chromatiaceae</taxon>
        <taxon>Lamprobacter</taxon>
    </lineage>
</organism>
<proteinExistence type="predicted"/>
<dbReference type="PANTHER" id="PTHR36558">
    <property type="entry name" value="GLR1098 PROTEIN"/>
    <property type="match status" value="1"/>
</dbReference>
<dbReference type="RefSeq" id="WP_200245193.1">
    <property type="nucleotide sequence ID" value="NZ_NRRY01000023.1"/>
</dbReference>
<name>A0A9X0WB01_9GAMM</name>